<dbReference type="EMBL" id="JAKNSF020000056">
    <property type="protein sequence ID" value="KAK7724646.1"/>
    <property type="molecule type" value="Genomic_DNA"/>
</dbReference>
<proteinExistence type="predicted"/>
<dbReference type="PROSITE" id="PS50297">
    <property type="entry name" value="ANK_REP_REGION"/>
    <property type="match status" value="4"/>
</dbReference>
<dbReference type="PANTHER" id="PTHR24198">
    <property type="entry name" value="ANKYRIN REPEAT AND PROTEIN KINASE DOMAIN-CONTAINING PROTEIN"/>
    <property type="match status" value="1"/>
</dbReference>
<keyword evidence="1" id="KW-0677">Repeat</keyword>
<feature type="repeat" description="ANK" evidence="3">
    <location>
        <begin position="583"/>
        <end position="607"/>
    </location>
</feature>
<keyword evidence="7" id="KW-1185">Reference proteome</keyword>
<protein>
    <recommendedName>
        <fullName evidence="5">Nephrocystin 3-like N-terminal domain-containing protein</fullName>
    </recommendedName>
</protein>
<keyword evidence="2 3" id="KW-0040">ANK repeat</keyword>
<feature type="region of interest" description="Disordered" evidence="4">
    <location>
        <begin position="1108"/>
        <end position="1242"/>
    </location>
</feature>
<dbReference type="InterPro" id="IPR056884">
    <property type="entry name" value="NPHP3-like_N"/>
</dbReference>
<dbReference type="Gene3D" id="1.25.40.20">
    <property type="entry name" value="Ankyrin repeat-containing domain"/>
    <property type="match status" value="4"/>
</dbReference>
<feature type="region of interest" description="Disordered" evidence="4">
    <location>
        <begin position="446"/>
        <end position="473"/>
    </location>
</feature>
<dbReference type="InterPro" id="IPR036770">
    <property type="entry name" value="Ankyrin_rpt-contain_sf"/>
</dbReference>
<feature type="compositionally biased region" description="Basic and acidic residues" evidence="4">
    <location>
        <begin position="447"/>
        <end position="467"/>
    </location>
</feature>
<dbReference type="InterPro" id="IPR027417">
    <property type="entry name" value="P-loop_NTPase"/>
</dbReference>
<name>A0ABR1P264_DIAER</name>
<gene>
    <name evidence="6" type="ORF">SLS63_008626</name>
</gene>
<dbReference type="PANTHER" id="PTHR24198:SF165">
    <property type="entry name" value="ANKYRIN REPEAT-CONTAINING PROTEIN-RELATED"/>
    <property type="match status" value="1"/>
</dbReference>
<feature type="compositionally biased region" description="Low complexity" evidence="4">
    <location>
        <begin position="1116"/>
        <end position="1126"/>
    </location>
</feature>
<dbReference type="SUPFAM" id="SSF52540">
    <property type="entry name" value="P-loop containing nucleoside triphosphate hydrolases"/>
    <property type="match status" value="1"/>
</dbReference>
<dbReference type="Pfam" id="PF12796">
    <property type="entry name" value="Ank_2"/>
    <property type="match status" value="3"/>
</dbReference>
<feature type="compositionally biased region" description="Basic and acidic residues" evidence="4">
    <location>
        <begin position="1127"/>
        <end position="1148"/>
    </location>
</feature>
<evidence type="ECO:0000313" key="7">
    <source>
        <dbReference type="Proteomes" id="UP001430848"/>
    </source>
</evidence>
<dbReference type="PROSITE" id="PS50088">
    <property type="entry name" value="ANK_REPEAT"/>
    <property type="match status" value="4"/>
</dbReference>
<evidence type="ECO:0000256" key="3">
    <source>
        <dbReference type="PROSITE-ProRule" id="PRU00023"/>
    </source>
</evidence>
<evidence type="ECO:0000256" key="4">
    <source>
        <dbReference type="SAM" id="MobiDB-lite"/>
    </source>
</evidence>
<dbReference type="Pfam" id="PF00023">
    <property type="entry name" value="Ank"/>
    <property type="match status" value="1"/>
</dbReference>
<dbReference type="SUPFAM" id="SSF48403">
    <property type="entry name" value="Ankyrin repeat"/>
    <property type="match status" value="2"/>
</dbReference>
<feature type="compositionally biased region" description="Polar residues" evidence="4">
    <location>
        <begin position="1171"/>
        <end position="1215"/>
    </location>
</feature>
<feature type="domain" description="Nephrocystin 3-like N-terminal" evidence="5">
    <location>
        <begin position="34"/>
        <end position="211"/>
    </location>
</feature>
<evidence type="ECO:0000256" key="2">
    <source>
        <dbReference type="ARBA" id="ARBA00023043"/>
    </source>
</evidence>
<dbReference type="Pfam" id="PF24883">
    <property type="entry name" value="NPHP3_N"/>
    <property type="match status" value="1"/>
</dbReference>
<evidence type="ECO:0000259" key="5">
    <source>
        <dbReference type="Pfam" id="PF24883"/>
    </source>
</evidence>
<dbReference type="Gene3D" id="3.40.50.300">
    <property type="entry name" value="P-loop containing nucleotide triphosphate hydrolases"/>
    <property type="match status" value="1"/>
</dbReference>
<dbReference type="SMART" id="SM00248">
    <property type="entry name" value="ANK"/>
    <property type="match status" value="13"/>
</dbReference>
<organism evidence="6 7">
    <name type="scientific">Diaporthe eres</name>
    <name type="common">Phomopsis oblonga</name>
    <dbReference type="NCBI Taxonomy" id="83184"/>
    <lineage>
        <taxon>Eukaryota</taxon>
        <taxon>Fungi</taxon>
        <taxon>Dikarya</taxon>
        <taxon>Ascomycota</taxon>
        <taxon>Pezizomycotina</taxon>
        <taxon>Sordariomycetes</taxon>
        <taxon>Sordariomycetidae</taxon>
        <taxon>Diaporthales</taxon>
        <taxon>Diaporthaceae</taxon>
        <taxon>Diaporthe</taxon>
        <taxon>Diaporthe eres species complex</taxon>
    </lineage>
</organism>
<accession>A0ABR1P264</accession>
<feature type="repeat" description="ANK" evidence="3">
    <location>
        <begin position="927"/>
        <end position="959"/>
    </location>
</feature>
<sequence>MQILEGTDYKRILKNIQQKSMSSSWIVTKKVAEYDNWLHWHKGQSGRPTDYLWIHGSEGTGKSSAAAAIVNEIEEHIDKIEERADQSLHLLAYFFCEATPDACTAEEVIKGLMYQLCEQHDVLANYASQFLRERSKGEKPELSLENLWQSLEDMLSEATVDTVYLVLNNFHKLDHSAPSTEKLYKLIKEDVERTSWGQSYRVRTKWLITSRSHQDMRNILQSESVREIDLNAPEYEEDQRLELQNYAWTKVENLQEKKQYTMALKYLASSVIAKRADSTKWIDAAVIQLAALPDASSETSVQGLLERIPQDFQELLDLAWFSLLNNIDEDIEIIKELLRTLVLTFEDPGEDELFLLSGLSIHDESCRESLQKFLKRCQPLVQTHTLQNGATVVGFVNADVKKHLRDHSHKLLKIPLGDGDHWTKWQHGKISLRCFEHILSTLEIIPEDPKETTTGEAEEGHSKEAADHPISPAESEISIISEPDQIKSPVLDYAVRYWLRHASLATPDITKIISQHHKFWDPESGARMRWIKHYADLTTTLKGFKLDSWKALHVVASIGFSGLVVALLEEEQHQGEVHQYDNLENTPLHLAAWFGNVEIVEELLHHSPGSVNNAGTNGVWANPLAMAASAGKIAVMRKLITDWKADVNAIDQKLGPVLNFAILSGNTEAVSLLLEHDVMVNYFDSDDFTSLLPPLALSALISNLEMFRTILKKAGGRLSPWEFNKALILASAAGNLDILDTVLQYDHDNGTYQSSLDAAVRNSKWDACSKILAHSKAQGLDCSELFERAATGSETASIELLQACWDHNHKVVKGVLDKCLYQATDNEKEPTVKLLLQLGANPDATGDEYGNALTASAHDGTAGILSLLLEAGANVNSPDGYALQEASSQGHTRLVEMLLDKGADIDQLNERDINKKVDVNQLNDSDKCRTALQAACNSGHLDVANLLLSRGANPNLGGGTYTRPIFGAIYFNHEKILHELLKSPGLELNIVGAPMRSTPLTASVLILRAEQMGPLIDHGAAIDFADAEGHTALMVAAMIGDEDCLRFLLERGADFLKADNENHTALQMAIVNGNFGCMKLLLARADFMLQRLGVAEAREDKRAQALIDEEKTSRGEAMANEAAEAAARQKERDALQKPADEGETRGVEEPGNPGATSVENVGLVDEDRQIESGTQDITNQHPSNDMTNPDETIGQIESKQASEPTPLTSCPTPYSTPGVGDEGGSETGKTKSTPPDTEHRAT</sequence>
<comment type="caution">
    <text evidence="6">The sequence shown here is derived from an EMBL/GenBank/DDBJ whole genome shotgun (WGS) entry which is preliminary data.</text>
</comment>
<reference evidence="6 7" key="1">
    <citation type="submission" date="2024-02" db="EMBL/GenBank/DDBJ databases">
        <title>De novo assembly and annotation of 12 fungi associated with fruit tree decline syndrome in Ontario, Canada.</title>
        <authorList>
            <person name="Sulman M."/>
            <person name="Ellouze W."/>
            <person name="Ilyukhin E."/>
        </authorList>
    </citation>
    <scope>NUCLEOTIDE SEQUENCE [LARGE SCALE GENOMIC DNA]</scope>
    <source>
        <strain evidence="6 7">M169</strain>
    </source>
</reference>
<dbReference type="InterPro" id="IPR002110">
    <property type="entry name" value="Ankyrin_rpt"/>
</dbReference>
<feature type="repeat" description="ANK" evidence="3">
    <location>
        <begin position="878"/>
        <end position="910"/>
    </location>
</feature>
<dbReference type="PRINTS" id="PR01415">
    <property type="entry name" value="ANKYRIN"/>
</dbReference>
<evidence type="ECO:0000313" key="6">
    <source>
        <dbReference type="EMBL" id="KAK7724646.1"/>
    </source>
</evidence>
<dbReference type="Proteomes" id="UP001430848">
    <property type="component" value="Unassembled WGS sequence"/>
</dbReference>
<evidence type="ECO:0000256" key="1">
    <source>
        <dbReference type="ARBA" id="ARBA00022737"/>
    </source>
</evidence>
<feature type="repeat" description="ANK" evidence="3">
    <location>
        <begin position="1028"/>
        <end position="1060"/>
    </location>
</feature>